<dbReference type="InterPro" id="IPR005532">
    <property type="entry name" value="SUMF_dom"/>
</dbReference>
<dbReference type="PANTHER" id="PTHR23150:SF36">
    <property type="entry name" value="HERCYNINE OXYGENASE"/>
    <property type="match status" value="1"/>
</dbReference>
<gene>
    <name evidence="6" type="ORF">AAW51_1425</name>
</gene>
<dbReference type="InterPro" id="IPR016187">
    <property type="entry name" value="CTDL_fold"/>
</dbReference>
<feature type="domain" description="Sulfatase-modifying factor enzyme-like" evidence="4">
    <location>
        <begin position="203"/>
        <end position="327"/>
    </location>
</feature>
<dbReference type="SUPFAM" id="SSF109854">
    <property type="entry name" value="DinB/YfiT-like putative metalloenzymes"/>
    <property type="match status" value="1"/>
</dbReference>
<evidence type="ECO:0000313" key="6">
    <source>
        <dbReference type="EMBL" id="AKJ28116.1"/>
    </source>
</evidence>
<dbReference type="EMBL" id="CP011371">
    <property type="protein sequence ID" value="AKJ28116.1"/>
    <property type="molecule type" value="Genomic_DNA"/>
</dbReference>
<dbReference type="RefSeq" id="WP_047194047.1">
    <property type="nucleotide sequence ID" value="NZ_CP011371.1"/>
</dbReference>
<keyword evidence="7" id="KW-1185">Reference proteome</keyword>
<dbReference type="PATRIC" id="fig|413882.6.peg.1500"/>
<dbReference type="InterPro" id="IPR024775">
    <property type="entry name" value="DinB-like"/>
</dbReference>
<dbReference type="Proteomes" id="UP000035352">
    <property type="component" value="Chromosome"/>
</dbReference>
<dbReference type="GO" id="GO:0016301">
    <property type="term" value="F:kinase activity"/>
    <property type="evidence" value="ECO:0007669"/>
    <property type="project" value="UniProtKB-KW"/>
</dbReference>
<keyword evidence="6" id="KW-0418">Kinase</keyword>
<evidence type="ECO:0000256" key="3">
    <source>
        <dbReference type="ARBA" id="ARBA00037882"/>
    </source>
</evidence>
<keyword evidence="2" id="KW-0408">Iron</keyword>
<dbReference type="Pfam" id="PF03781">
    <property type="entry name" value="FGE-sulfatase"/>
    <property type="match status" value="1"/>
</dbReference>
<dbReference type="Pfam" id="PF12867">
    <property type="entry name" value="DinB_2"/>
    <property type="match status" value="1"/>
</dbReference>
<dbReference type="InterPro" id="IPR051043">
    <property type="entry name" value="Sulfatase_Mod_Factor_Kinase"/>
</dbReference>
<name>A0A0G3BL66_9BURK</name>
<dbReference type="PANTHER" id="PTHR23150">
    <property type="entry name" value="SULFATASE MODIFYING FACTOR 1, 2"/>
    <property type="match status" value="1"/>
</dbReference>
<protein>
    <submittedName>
        <fullName evidence="6">Serine/threonine kinase</fullName>
    </submittedName>
</protein>
<dbReference type="InterPro" id="IPR042095">
    <property type="entry name" value="SUMF_sf"/>
</dbReference>
<dbReference type="SUPFAM" id="SSF56436">
    <property type="entry name" value="C-type lectin-like"/>
    <property type="match status" value="1"/>
</dbReference>
<dbReference type="STRING" id="413882.AAW51_1425"/>
<evidence type="ECO:0000256" key="1">
    <source>
        <dbReference type="ARBA" id="ARBA00023002"/>
    </source>
</evidence>
<feature type="domain" description="DinB-like" evidence="5">
    <location>
        <begin position="35"/>
        <end position="139"/>
    </location>
</feature>
<dbReference type="AlphaFoldDB" id="A0A0G3BL66"/>
<proteinExistence type="predicted"/>
<organism evidence="6 7">
    <name type="scientific">Caldimonas brevitalea</name>
    <dbReference type="NCBI Taxonomy" id="413882"/>
    <lineage>
        <taxon>Bacteria</taxon>
        <taxon>Pseudomonadati</taxon>
        <taxon>Pseudomonadota</taxon>
        <taxon>Betaproteobacteria</taxon>
        <taxon>Burkholderiales</taxon>
        <taxon>Sphaerotilaceae</taxon>
        <taxon>Caldimonas</taxon>
    </lineage>
</organism>
<evidence type="ECO:0000256" key="2">
    <source>
        <dbReference type="ARBA" id="ARBA00023004"/>
    </source>
</evidence>
<comment type="pathway">
    <text evidence="3">Amino-acid biosynthesis; ergothioneine biosynthesis.</text>
</comment>
<reference evidence="6 7" key="1">
    <citation type="submission" date="2015-05" db="EMBL/GenBank/DDBJ databases">
        <authorList>
            <person name="Tang B."/>
            <person name="Yu Y."/>
        </authorList>
    </citation>
    <scope>NUCLEOTIDE SEQUENCE [LARGE SCALE GENOMIC DNA]</scope>
    <source>
        <strain evidence="6 7">DSM 7029</strain>
    </source>
</reference>
<dbReference type="Gene3D" id="3.90.1580.10">
    <property type="entry name" value="paralog of FGE (formylglycine-generating enzyme)"/>
    <property type="match status" value="2"/>
</dbReference>
<evidence type="ECO:0000259" key="4">
    <source>
        <dbReference type="Pfam" id="PF03781"/>
    </source>
</evidence>
<keyword evidence="1" id="KW-0560">Oxidoreductase</keyword>
<dbReference type="KEGG" id="pbh:AAW51_1425"/>
<keyword evidence="6" id="KW-0808">Transferase</keyword>
<sequence length="398" mass="45435">MDIDTPDIRRSGRDLLSLALIDSRNCSLHRFSAFEASLDIPPTPELDPPLWLLGHLGWFQEYWVARNIERHLGPYADARRPRLASIEPGADLWYDPAQTPRAGRWRASLPPPDTVRAYLVETLEATLDLLNHAEETDKGLYFFRLALFYEDMQGETLACMAHTLGLSVPALQWPQPIAERSPIGFGAMRWQLGCDDGPGFVFDHEMGRHEVRVPEFEIDAQPVNWAQYAEFIEDGGYDEASWWSAEGWAWLQATGRRAPRHVEQVRHRVLARRGADLVQLAAQTPAMHVSWHEAQAWCRWAGRRLPSEAEWELAACTAASRGFRWGDVWEWTSSRFEPYGDAPPGAATEALQIPRDGSHRVLRGGSFATRWRLKHPRQRGFQRPERDDTFCGFRTCAL</sequence>
<evidence type="ECO:0000259" key="5">
    <source>
        <dbReference type="Pfam" id="PF12867"/>
    </source>
</evidence>
<dbReference type="InterPro" id="IPR034660">
    <property type="entry name" value="DinB/YfiT-like"/>
</dbReference>
<evidence type="ECO:0000313" key="7">
    <source>
        <dbReference type="Proteomes" id="UP000035352"/>
    </source>
</evidence>
<accession>A0A0G3BL66</accession>